<dbReference type="RefSeq" id="WP_115090660.1">
    <property type="nucleotide sequence ID" value="NZ_CP068107.1"/>
</dbReference>
<dbReference type="GO" id="GO:0000160">
    <property type="term" value="P:phosphorelay signal transduction system"/>
    <property type="evidence" value="ECO:0007669"/>
    <property type="project" value="InterPro"/>
</dbReference>
<dbReference type="GO" id="GO:0006355">
    <property type="term" value="P:regulation of DNA-templated transcription"/>
    <property type="evidence" value="ECO:0007669"/>
    <property type="project" value="InterPro"/>
</dbReference>
<keyword evidence="2" id="KW-0238">DNA-binding</keyword>
<accession>A0A378RQ60</accession>
<dbReference type="InterPro" id="IPR016032">
    <property type="entry name" value="Sig_transdc_resp-reg_C-effctor"/>
</dbReference>
<gene>
    <name evidence="6" type="primary">nreC_3</name>
    <name evidence="6" type="ORF">NCTC11179_01326</name>
</gene>
<dbReference type="Pfam" id="PF00072">
    <property type="entry name" value="Response_reg"/>
    <property type="match status" value="1"/>
</dbReference>
<dbReference type="PROSITE" id="PS50043">
    <property type="entry name" value="HTH_LUXR_2"/>
    <property type="match status" value="1"/>
</dbReference>
<keyword evidence="7" id="KW-1185">Reference proteome</keyword>
<dbReference type="PANTHER" id="PTHR43214:SF43">
    <property type="entry name" value="TWO-COMPONENT RESPONSE REGULATOR"/>
    <property type="match status" value="1"/>
</dbReference>
<dbReference type="SUPFAM" id="SSF46894">
    <property type="entry name" value="C-terminal effector domain of the bipartite response regulators"/>
    <property type="match status" value="1"/>
</dbReference>
<dbReference type="GO" id="GO:0003677">
    <property type="term" value="F:DNA binding"/>
    <property type="evidence" value="ECO:0007669"/>
    <property type="project" value="UniProtKB-KW"/>
</dbReference>
<feature type="domain" description="HTH luxR-type" evidence="4">
    <location>
        <begin position="150"/>
        <end position="215"/>
    </location>
</feature>
<dbReference type="SUPFAM" id="SSF52172">
    <property type="entry name" value="CheY-like"/>
    <property type="match status" value="1"/>
</dbReference>
<reference evidence="6 7" key="1">
    <citation type="submission" date="2018-06" db="EMBL/GenBank/DDBJ databases">
        <authorList>
            <consortium name="Pathogen Informatics"/>
            <person name="Doyle S."/>
        </authorList>
    </citation>
    <scope>NUCLEOTIDE SEQUENCE [LARGE SCALE GENOMIC DNA]</scope>
    <source>
        <strain evidence="6 7">NCTC11179</strain>
    </source>
</reference>
<dbReference type="Pfam" id="PF00196">
    <property type="entry name" value="GerE"/>
    <property type="match status" value="1"/>
</dbReference>
<evidence type="ECO:0000256" key="1">
    <source>
        <dbReference type="ARBA" id="ARBA00022553"/>
    </source>
</evidence>
<dbReference type="InterPro" id="IPR058245">
    <property type="entry name" value="NreC/VraR/RcsB-like_REC"/>
</dbReference>
<dbReference type="EMBL" id="UGQL01000001">
    <property type="protein sequence ID" value="STZ27790.1"/>
    <property type="molecule type" value="Genomic_DNA"/>
</dbReference>
<evidence type="ECO:0000259" key="5">
    <source>
        <dbReference type="PROSITE" id="PS50110"/>
    </source>
</evidence>
<dbReference type="CDD" id="cd06170">
    <property type="entry name" value="LuxR_C_like"/>
    <property type="match status" value="1"/>
</dbReference>
<dbReference type="InterPro" id="IPR039420">
    <property type="entry name" value="WalR-like"/>
</dbReference>
<evidence type="ECO:0000313" key="7">
    <source>
        <dbReference type="Proteomes" id="UP000255024"/>
    </source>
</evidence>
<dbReference type="InterPro" id="IPR011006">
    <property type="entry name" value="CheY-like_superfamily"/>
</dbReference>
<dbReference type="Gene3D" id="3.40.50.2300">
    <property type="match status" value="1"/>
</dbReference>
<dbReference type="SMART" id="SM00421">
    <property type="entry name" value="HTH_LUXR"/>
    <property type="match status" value="1"/>
</dbReference>
<feature type="modified residue" description="4-aspartylphosphate" evidence="3">
    <location>
        <position position="61"/>
    </location>
</feature>
<dbReference type="AlphaFoldDB" id="A0A378RQ60"/>
<dbReference type="PANTHER" id="PTHR43214">
    <property type="entry name" value="TWO-COMPONENT RESPONSE REGULATOR"/>
    <property type="match status" value="1"/>
</dbReference>
<feature type="domain" description="Response regulatory" evidence="5">
    <location>
        <begin position="6"/>
        <end position="126"/>
    </location>
</feature>
<evidence type="ECO:0000256" key="3">
    <source>
        <dbReference type="PROSITE-ProRule" id="PRU00169"/>
    </source>
</evidence>
<proteinExistence type="predicted"/>
<dbReference type="Proteomes" id="UP000255024">
    <property type="component" value="Unassembled WGS sequence"/>
</dbReference>
<organism evidence="6 7">
    <name type="scientific">Myroides odoratus</name>
    <name type="common">Flavobacterium odoratum</name>
    <dbReference type="NCBI Taxonomy" id="256"/>
    <lineage>
        <taxon>Bacteria</taxon>
        <taxon>Pseudomonadati</taxon>
        <taxon>Bacteroidota</taxon>
        <taxon>Flavobacteriia</taxon>
        <taxon>Flavobacteriales</taxon>
        <taxon>Flavobacteriaceae</taxon>
        <taxon>Myroides</taxon>
    </lineage>
</organism>
<evidence type="ECO:0000313" key="6">
    <source>
        <dbReference type="EMBL" id="STZ27790.1"/>
    </source>
</evidence>
<dbReference type="InterPro" id="IPR000792">
    <property type="entry name" value="Tscrpt_reg_LuxR_C"/>
</dbReference>
<protein>
    <submittedName>
        <fullName evidence="6">Nitrogen regulation protein C</fullName>
    </submittedName>
</protein>
<keyword evidence="1 3" id="KW-0597">Phosphoprotein</keyword>
<dbReference type="CDD" id="cd17535">
    <property type="entry name" value="REC_NarL-like"/>
    <property type="match status" value="1"/>
</dbReference>
<dbReference type="PROSITE" id="PS50110">
    <property type="entry name" value="RESPONSE_REGULATORY"/>
    <property type="match status" value="1"/>
</dbReference>
<dbReference type="InterPro" id="IPR001789">
    <property type="entry name" value="Sig_transdc_resp-reg_receiver"/>
</dbReference>
<evidence type="ECO:0000256" key="2">
    <source>
        <dbReference type="ARBA" id="ARBA00023125"/>
    </source>
</evidence>
<dbReference type="PRINTS" id="PR00038">
    <property type="entry name" value="HTHLUXR"/>
</dbReference>
<dbReference type="SMART" id="SM00448">
    <property type="entry name" value="REC"/>
    <property type="match status" value="1"/>
</dbReference>
<dbReference type="InterPro" id="IPR036388">
    <property type="entry name" value="WH-like_DNA-bd_sf"/>
</dbReference>
<name>A0A378RQ60_MYROD</name>
<evidence type="ECO:0000259" key="4">
    <source>
        <dbReference type="PROSITE" id="PS50043"/>
    </source>
</evidence>
<sequence>MEDKINIGLVDDDLILLEGLGLLLETIPNLHISFSTTQPDRVIHLLSELEDQVFPSVLLIDIKMEPINGFQLVEMVKDTFPNIKIIILSSYYRQSYLGQMVKLGVSSFLPKNSSKQLLFEAIEQVHQKGVYFTESEQKLLIDFIQKKKSKYDEEPIFSARELEVIQLICKEYTNQEIADKLFLSKRTVETHRQRILERIGAKNTVGLVVYAVVNQLYNLHN</sequence>
<dbReference type="Gene3D" id="1.10.10.10">
    <property type="entry name" value="Winged helix-like DNA-binding domain superfamily/Winged helix DNA-binding domain"/>
    <property type="match status" value="1"/>
</dbReference>